<dbReference type="EMBL" id="GL385405">
    <property type="protein sequence ID" value="EJT69182.1"/>
    <property type="molecule type" value="Genomic_DNA"/>
</dbReference>
<sequence>MFPDELKGLTPVEEKLIALNLCYGFITKYSLPEGRRQSARYPKHVKGHITVFPNNIQDLVSNVLPHPLVKVMGEIHVFWQGPEKPAPGDLSAILSVRRRVVERALVWLKRNNPLYAKIHIDTAEMDTWEAPPHGVPFQIYARLERNKPSAWEKARTGQVVPPTERGLEAGEPRDVREVLAALKLGIDIGGGGEACVGGGANSKGENGGEEAVVKPERAVAAIHEISSSGMFALDVGPDVADAEKLRMLSVTRRNFADVERLVWSLSPKGLEKAKAKLEASGKTVDEGVKQLLRCLSLYGFRQLMSRESRLSMRRKILSLIIRYGIPAIWFTLSPNDLTNPVR</sequence>
<evidence type="ECO:0000313" key="5">
    <source>
        <dbReference type="Proteomes" id="UP000006039"/>
    </source>
</evidence>
<dbReference type="InterPro" id="IPR046700">
    <property type="entry name" value="DUF6570"/>
</dbReference>
<dbReference type="GeneID" id="20353749"/>
<evidence type="ECO:0000313" key="4">
    <source>
        <dbReference type="EnsemblFungi" id="EJT69182"/>
    </source>
</evidence>
<dbReference type="RefSeq" id="XP_009229461.1">
    <property type="nucleotide sequence ID" value="XM_009231197.1"/>
</dbReference>
<feature type="domain" description="Helitron helicase-like" evidence="1">
    <location>
        <begin position="241"/>
        <end position="341"/>
    </location>
</feature>
<protein>
    <submittedName>
        <fullName evidence="3 4">Uncharacterized protein</fullName>
    </submittedName>
</protein>
<dbReference type="InterPro" id="IPR025476">
    <property type="entry name" value="Helitron_helicase-like"/>
</dbReference>
<dbReference type="AlphaFoldDB" id="J3PIG3"/>
<reference evidence="4" key="4">
    <citation type="journal article" date="2015" name="G3 (Bethesda)">
        <title>Genome sequences of three phytopathogenic species of the Magnaporthaceae family of fungi.</title>
        <authorList>
            <person name="Okagaki L.H."/>
            <person name="Nunes C.C."/>
            <person name="Sailsbery J."/>
            <person name="Clay B."/>
            <person name="Brown D."/>
            <person name="John T."/>
            <person name="Oh Y."/>
            <person name="Young N."/>
            <person name="Fitzgerald M."/>
            <person name="Haas B.J."/>
            <person name="Zeng Q."/>
            <person name="Young S."/>
            <person name="Adiconis X."/>
            <person name="Fan L."/>
            <person name="Levin J.Z."/>
            <person name="Mitchell T.K."/>
            <person name="Okubara P.A."/>
            <person name="Farman M.L."/>
            <person name="Kohn L.M."/>
            <person name="Birren B."/>
            <person name="Ma L.-J."/>
            <person name="Dean R.A."/>
        </authorList>
    </citation>
    <scope>NUCLEOTIDE SEQUENCE</scope>
    <source>
        <strain evidence="4">R3-111a-1</strain>
    </source>
</reference>
<gene>
    <name evidence="4" type="primary">20353749</name>
    <name evidence="3" type="ORF">GGTG_13291</name>
</gene>
<keyword evidence="5" id="KW-1185">Reference proteome</keyword>
<dbReference type="OrthoDB" id="3067952at2759"/>
<proteinExistence type="predicted"/>
<evidence type="ECO:0000259" key="2">
    <source>
        <dbReference type="Pfam" id="PF20209"/>
    </source>
</evidence>
<reference evidence="3" key="3">
    <citation type="submission" date="2010-09" db="EMBL/GenBank/DDBJ databases">
        <title>Annotation of Gaeumannomyces graminis var. tritici R3-111a-1.</title>
        <authorList>
            <consortium name="The Broad Institute Genome Sequencing Platform"/>
            <person name="Ma L.-J."/>
            <person name="Dead R."/>
            <person name="Young S.K."/>
            <person name="Zeng Q."/>
            <person name="Gargeya S."/>
            <person name="Fitzgerald M."/>
            <person name="Haas B."/>
            <person name="Abouelleil A."/>
            <person name="Alvarado L."/>
            <person name="Arachchi H.M."/>
            <person name="Berlin A."/>
            <person name="Brown A."/>
            <person name="Chapman S.B."/>
            <person name="Chen Z."/>
            <person name="Dunbar C."/>
            <person name="Freedman E."/>
            <person name="Gearin G."/>
            <person name="Gellesch M."/>
            <person name="Goldberg J."/>
            <person name="Griggs A."/>
            <person name="Gujja S."/>
            <person name="Heiman D."/>
            <person name="Howarth C."/>
            <person name="Larson L."/>
            <person name="Lui A."/>
            <person name="MacDonald P.J.P."/>
            <person name="Mehta T."/>
            <person name="Montmayeur A."/>
            <person name="Murphy C."/>
            <person name="Neiman D."/>
            <person name="Pearson M."/>
            <person name="Priest M."/>
            <person name="Roberts A."/>
            <person name="Saif S."/>
            <person name="Shea T."/>
            <person name="Shenoy N."/>
            <person name="Sisk P."/>
            <person name="Stolte C."/>
            <person name="Sykes S."/>
            <person name="Yandava C."/>
            <person name="Wortman J."/>
            <person name="Nusbaum C."/>
            <person name="Birren B."/>
        </authorList>
    </citation>
    <scope>NUCLEOTIDE SEQUENCE</scope>
    <source>
        <strain evidence="3">R3-111a-1</strain>
    </source>
</reference>
<dbReference type="Proteomes" id="UP000006039">
    <property type="component" value="Unassembled WGS sequence"/>
</dbReference>
<dbReference type="eggNOG" id="KOG0987">
    <property type="taxonomic scope" value="Eukaryota"/>
</dbReference>
<dbReference type="VEuPathDB" id="FungiDB:GGTG_13291"/>
<name>J3PIG3_GAET3</name>
<dbReference type="Pfam" id="PF14214">
    <property type="entry name" value="Helitron_like_N"/>
    <property type="match status" value="1"/>
</dbReference>
<accession>J3PIG3</accession>
<evidence type="ECO:0000259" key="1">
    <source>
        <dbReference type="Pfam" id="PF14214"/>
    </source>
</evidence>
<reference evidence="5" key="1">
    <citation type="submission" date="2010-07" db="EMBL/GenBank/DDBJ databases">
        <title>The genome sequence of Gaeumannomyces graminis var. tritici strain R3-111a-1.</title>
        <authorList>
            <consortium name="The Broad Institute Genome Sequencing Platform"/>
            <person name="Ma L.-J."/>
            <person name="Dead R."/>
            <person name="Young S."/>
            <person name="Zeng Q."/>
            <person name="Koehrsen M."/>
            <person name="Alvarado L."/>
            <person name="Berlin A."/>
            <person name="Chapman S.B."/>
            <person name="Chen Z."/>
            <person name="Freedman E."/>
            <person name="Gellesch M."/>
            <person name="Goldberg J."/>
            <person name="Griggs A."/>
            <person name="Gujja S."/>
            <person name="Heilman E.R."/>
            <person name="Heiman D."/>
            <person name="Hepburn T."/>
            <person name="Howarth C."/>
            <person name="Jen D."/>
            <person name="Larson L."/>
            <person name="Mehta T."/>
            <person name="Neiman D."/>
            <person name="Pearson M."/>
            <person name="Roberts A."/>
            <person name="Saif S."/>
            <person name="Shea T."/>
            <person name="Shenoy N."/>
            <person name="Sisk P."/>
            <person name="Stolte C."/>
            <person name="Sykes S."/>
            <person name="Walk T."/>
            <person name="White J."/>
            <person name="Yandava C."/>
            <person name="Haas B."/>
            <person name="Nusbaum C."/>
            <person name="Birren B."/>
        </authorList>
    </citation>
    <scope>NUCLEOTIDE SEQUENCE [LARGE SCALE GENOMIC DNA]</scope>
    <source>
        <strain evidence="5">R3-111a-1</strain>
    </source>
</reference>
<dbReference type="Pfam" id="PF20209">
    <property type="entry name" value="DUF6570"/>
    <property type="match status" value="1"/>
</dbReference>
<reference evidence="4" key="5">
    <citation type="submission" date="2018-04" db="UniProtKB">
        <authorList>
            <consortium name="EnsemblFungi"/>
        </authorList>
    </citation>
    <scope>IDENTIFICATION</scope>
    <source>
        <strain evidence="4">R3-111a-1</strain>
    </source>
</reference>
<reference evidence="3" key="2">
    <citation type="submission" date="2010-07" db="EMBL/GenBank/DDBJ databases">
        <authorList>
            <consortium name="The Broad Institute Genome Sequencing Platform"/>
            <consortium name="Broad Institute Genome Sequencing Center for Infectious Disease"/>
            <person name="Ma L.-J."/>
            <person name="Dead R."/>
            <person name="Young S."/>
            <person name="Zeng Q."/>
            <person name="Koehrsen M."/>
            <person name="Alvarado L."/>
            <person name="Berlin A."/>
            <person name="Chapman S.B."/>
            <person name="Chen Z."/>
            <person name="Freedman E."/>
            <person name="Gellesch M."/>
            <person name="Goldberg J."/>
            <person name="Griggs A."/>
            <person name="Gujja S."/>
            <person name="Heilman E.R."/>
            <person name="Heiman D."/>
            <person name="Hepburn T."/>
            <person name="Howarth C."/>
            <person name="Jen D."/>
            <person name="Larson L."/>
            <person name="Mehta T."/>
            <person name="Neiman D."/>
            <person name="Pearson M."/>
            <person name="Roberts A."/>
            <person name="Saif S."/>
            <person name="Shea T."/>
            <person name="Shenoy N."/>
            <person name="Sisk P."/>
            <person name="Stolte C."/>
            <person name="Sykes S."/>
            <person name="Walk T."/>
            <person name="White J."/>
            <person name="Yandava C."/>
            <person name="Haas B."/>
            <person name="Nusbaum C."/>
            <person name="Birren B."/>
        </authorList>
    </citation>
    <scope>NUCLEOTIDE SEQUENCE</scope>
    <source>
        <strain evidence="3">R3-111a-1</strain>
    </source>
</reference>
<dbReference type="EnsemblFungi" id="EJT69182">
    <property type="protein sequence ID" value="EJT69182"/>
    <property type="gene ID" value="GGTG_13291"/>
</dbReference>
<dbReference type="STRING" id="644352.J3PIG3"/>
<organism evidence="3">
    <name type="scientific">Gaeumannomyces tritici (strain R3-111a-1)</name>
    <name type="common">Wheat and barley take-all root rot fungus</name>
    <name type="synonym">Gaeumannomyces graminis var. tritici</name>
    <dbReference type="NCBI Taxonomy" id="644352"/>
    <lineage>
        <taxon>Eukaryota</taxon>
        <taxon>Fungi</taxon>
        <taxon>Dikarya</taxon>
        <taxon>Ascomycota</taxon>
        <taxon>Pezizomycotina</taxon>
        <taxon>Sordariomycetes</taxon>
        <taxon>Sordariomycetidae</taxon>
        <taxon>Magnaporthales</taxon>
        <taxon>Magnaporthaceae</taxon>
        <taxon>Gaeumannomyces</taxon>
    </lineage>
</organism>
<evidence type="ECO:0000313" key="3">
    <source>
        <dbReference type="EMBL" id="EJT69182.1"/>
    </source>
</evidence>
<dbReference type="HOGENOM" id="CLU_048765_1_0_1"/>
<feature type="domain" description="DUF6570" evidence="2">
    <location>
        <begin position="3"/>
        <end position="126"/>
    </location>
</feature>